<sequence>MSRQPAVVVSDLTVAVGEKVLLDKVTFEARRGEITGLIGPNGAGKSTILSAISGDLERTRGTIDILGHDPATSSPKDLSRVRAVMMQDVSVSFEFLVRDVVAMGRRPWEGTEKQLFDDHLIDAALAATDTAHLAGRDVITLSGGERARVALSRVLAQQTPVVMLDEPTAALDIRHQEQVLGLMRMIARETNVAVIVVLHDLNAAAAYCDRIVCLANGCVAKEGNVDSVYTDENLSTVYGWPIHVEKRDDGSLFVHPARDQGGKQESDFVSLVREAEAVTS</sequence>
<dbReference type="KEGG" id="csil:CBE74_02760"/>
<evidence type="ECO:0000313" key="6">
    <source>
        <dbReference type="Proteomes" id="UP000195652"/>
    </source>
</evidence>
<keyword evidence="4" id="KW-1278">Translocase</keyword>
<proteinExistence type="predicted"/>
<dbReference type="Proteomes" id="UP000195652">
    <property type="component" value="Chromosome"/>
</dbReference>
<dbReference type="PROSITE" id="PS50893">
    <property type="entry name" value="ABC_TRANSPORTER_2"/>
    <property type="match status" value="1"/>
</dbReference>
<keyword evidence="1" id="KW-0813">Transport</keyword>
<accession>A0A7U5HKU4</accession>
<dbReference type="PANTHER" id="PTHR42794:SF1">
    <property type="entry name" value="HEMIN IMPORT ATP-BINDING PROTEIN HMUV"/>
    <property type="match status" value="1"/>
</dbReference>
<reference evidence="5 6" key="3">
    <citation type="journal article" date="2020" name="Int. J. Syst. Evol. Microbiol.">
        <title>Corynebacterium silvaticum sp. nov., a unique group of NTTB corynebacteria in wild boar and roe deer.</title>
        <authorList>
            <person name="Dangel A."/>
            <person name="Berger A."/>
            <person name="Rau J."/>
            <person name="Eisenberg T."/>
            <person name="Kampfer P."/>
            <person name="Margos G."/>
            <person name="Contzen M."/>
            <person name="Busse H.J."/>
            <person name="Konrad R."/>
            <person name="Peters M."/>
            <person name="Sting R."/>
            <person name="Sing A."/>
        </authorList>
    </citation>
    <scope>NUCLEOTIDE SEQUENCE [LARGE SCALE GENOMIC DNA]</scope>
    <source>
        <strain evidence="5 6">PO100/5</strain>
    </source>
</reference>
<evidence type="ECO:0000256" key="3">
    <source>
        <dbReference type="ARBA" id="ARBA00022840"/>
    </source>
</evidence>
<dbReference type="RefSeq" id="WP_087453455.1">
    <property type="nucleotide sequence ID" value="NZ_CP021417.2"/>
</dbReference>
<dbReference type="GeneID" id="75007202"/>
<dbReference type="FunFam" id="3.40.50.300:FF:000134">
    <property type="entry name" value="Iron-enterobactin ABC transporter ATP-binding protein"/>
    <property type="match status" value="1"/>
</dbReference>
<reference evidence="5 6" key="2">
    <citation type="journal article" date="2020" name="Antonie Van Leeuwenhoek">
        <title>Phylogenomic characterisation of a novel corynebacterial species pathogenic to animals.</title>
        <authorList>
            <person name="Moller J."/>
            <person name="Musella L."/>
            <person name="Melnikov V."/>
            <person name="Geissdorfer W."/>
            <person name="Burkovski A."/>
            <person name="Sangal V."/>
        </authorList>
    </citation>
    <scope>NUCLEOTIDE SEQUENCE [LARGE SCALE GENOMIC DNA]</scope>
    <source>
        <strain evidence="5 6">PO100/5</strain>
    </source>
</reference>
<name>A0A7U5HKU4_9CORY</name>
<gene>
    <name evidence="5" type="ORF">CBE74_02760</name>
</gene>
<organism evidence="5 6">
    <name type="scientific">Corynebacterium silvaticum</name>
    <dbReference type="NCBI Taxonomy" id="2320431"/>
    <lineage>
        <taxon>Bacteria</taxon>
        <taxon>Bacillati</taxon>
        <taxon>Actinomycetota</taxon>
        <taxon>Actinomycetes</taxon>
        <taxon>Mycobacteriales</taxon>
        <taxon>Corynebacteriaceae</taxon>
        <taxon>Corynebacterium</taxon>
    </lineage>
</organism>
<evidence type="ECO:0000313" key="5">
    <source>
        <dbReference type="EMBL" id="ARU45601.1"/>
    </source>
</evidence>
<dbReference type="AlphaFoldDB" id="A0A7U5HKU4"/>
<dbReference type="NCBIfam" id="NF010068">
    <property type="entry name" value="PRK13548.1"/>
    <property type="match status" value="1"/>
</dbReference>
<dbReference type="Pfam" id="PF00005">
    <property type="entry name" value="ABC_tran"/>
    <property type="match status" value="1"/>
</dbReference>
<dbReference type="CDD" id="cd03214">
    <property type="entry name" value="ABC_Iron-Siderophores_B12_Hemin"/>
    <property type="match status" value="1"/>
</dbReference>
<keyword evidence="3 5" id="KW-0067">ATP-binding</keyword>
<dbReference type="Gene3D" id="3.40.50.300">
    <property type="entry name" value="P-loop containing nucleotide triphosphate hydrolases"/>
    <property type="match status" value="1"/>
</dbReference>
<keyword evidence="6" id="KW-1185">Reference proteome</keyword>
<dbReference type="SMART" id="SM00382">
    <property type="entry name" value="AAA"/>
    <property type="match status" value="1"/>
</dbReference>
<reference evidence="5 6" key="4">
    <citation type="journal article" date="2020" name="PLoS ONE">
        <title>Taxonomic classification of strain PO100/5 shows a broader geographic distribution and genetic markers of the recently described Corynebacterium silvaticum.</title>
        <authorList>
            <person name="Viana M.V.C."/>
            <person name="Profeta R."/>
            <person name="da Silva A.L."/>
            <person name="Hurtado R."/>
            <person name="Cerqueira J.C."/>
            <person name="Ribeiro B.F.S."/>
            <person name="Almeida M.O."/>
            <person name="Morais-Rodrigues F."/>
            <person name="Soares S.C."/>
            <person name="Oliveira M."/>
            <person name="Tavares L."/>
            <person name="Figueiredo H."/>
            <person name="Wattam A.R."/>
            <person name="Barh D."/>
            <person name="Ghosh P."/>
            <person name="Silva A."/>
            <person name="Azevedo V."/>
        </authorList>
    </citation>
    <scope>NUCLEOTIDE SEQUENCE [LARGE SCALE GENOMIC DNA]</scope>
    <source>
        <strain evidence="5 6">PO100/5</strain>
    </source>
</reference>
<dbReference type="GO" id="GO:0005524">
    <property type="term" value="F:ATP binding"/>
    <property type="evidence" value="ECO:0007669"/>
    <property type="project" value="UniProtKB-KW"/>
</dbReference>
<dbReference type="GO" id="GO:0016887">
    <property type="term" value="F:ATP hydrolysis activity"/>
    <property type="evidence" value="ECO:0007669"/>
    <property type="project" value="InterPro"/>
</dbReference>
<dbReference type="InterPro" id="IPR003593">
    <property type="entry name" value="AAA+_ATPase"/>
</dbReference>
<evidence type="ECO:0000256" key="1">
    <source>
        <dbReference type="ARBA" id="ARBA00022448"/>
    </source>
</evidence>
<reference evidence="5 6" key="1">
    <citation type="journal article" date="2014" name="BMC Vet. Res.">
        <title>First report of Corynebacterium pseudotuberculosis from caseous lymphadenitis lesions in Black Alentejano pig (Sus scrofa domesticus).</title>
        <authorList>
            <person name="Oliveira M."/>
            <person name="Barroco C."/>
            <person name="Mottola C."/>
            <person name="Santos R."/>
            <person name="Lemsaddek A."/>
            <person name="Tavares L."/>
            <person name="Semedo-Lemsaddek T."/>
        </authorList>
    </citation>
    <scope>NUCLEOTIDE SEQUENCE [LARGE SCALE GENOMIC DNA]</scope>
    <source>
        <strain evidence="5 6">PO100/5</strain>
    </source>
</reference>
<protein>
    <submittedName>
        <fullName evidence="5">Heme ABC transporter ATP-binding protein</fullName>
    </submittedName>
</protein>
<evidence type="ECO:0000256" key="4">
    <source>
        <dbReference type="ARBA" id="ARBA00022967"/>
    </source>
</evidence>
<dbReference type="PROSITE" id="PS00211">
    <property type="entry name" value="ABC_TRANSPORTER_1"/>
    <property type="match status" value="1"/>
</dbReference>
<evidence type="ECO:0000256" key="2">
    <source>
        <dbReference type="ARBA" id="ARBA00022741"/>
    </source>
</evidence>
<dbReference type="OrthoDB" id="3579586at2"/>
<dbReference type="SUPFAM" id="SSF52540">
    <property type="entry name" value="P-loop containing nucleoside triphosphate hydrolases"/>
    <property type="match status" value="1"/>
</dbReference>
<dbReference type="InterPro" id="IPR017871">
    <property type="entry name" value="ABC_transporter-like_CS"/>
</dbReference>
<dbReference type="PANTHER" id="PTHR42794">
    <property type="entry name" value="HEMIN IMPORT ATP-BINDING PROTEIN HMUV"/>
    <property type="match status" value="1"/>
</dbReference>
<dbReference type="InterPro" id="IPR027417">
    <property type="entry name" value="P-loop_NTPase"/>
</dbReference>
<dbReference type="EMBL" id="CP021417">
    <property type="protein sequence ID" value="ARU45601.1"/>
    <property type="molecule type" value="Genomic_DNA"/>
</dbReference>
<dbReference type="InterPro" id="IPR003439">
    <property type="entry name" value="ABC_transporter-like_ATP-bd"/>
</dbReference>
<keyword evidence="2" id="KW-0547">Nucleotide-binding</keyword>